<reference evidence="4" key="1">
    <citation type="submission" date="2020-10" db="EMBL/GenBank/DDBJ databases">
        <authorList>
            <person name="Gilroy R."/>
        </authorList>
    </citation>
    <scope>NUCLEOTIDE SEQUENCE</scope>
    <source>
        <strain evidence="4">ChiSjej1B19-7085</strain>
    </source>
</reference>
<dbReference type="Pfam" id="PF11760">
    <property type="entry name" value="CbiG_N"/>
    <property type="match status" value="1"/>
</dbReference>
<organism evidence="4 5">
    <name type="scientific">Candidatus Gallacutalibacter pullicola</name>
    <dbReference type="NCBI Taxonomy" id="2840830"/>
    <lineage>
        <taxon>Bacteria</taxon>
        <taxon>Bacillati</taxon>
        <taxon>Bacillota</taxon>
        <taxon>Clostridia</taxon>
        <taxon>Eubacteriales</taxon>
        <taxon>Candidatus Gallacutalibacter</taxon>
    </lineage>
</organism>
<dbReference type="Proteomes" id="UP000886785">
    <property type="component" value="Unassembled WGS sequence"/>
</dbReference>
<accession>A0A9D1J0U5</accession>
<dbReference type="Gene3D" id="3.40.50.11220">
    <property type="match status" value="1"/>
</dbReference>
<dbReference type="GO" id="GO:0009236">
    <property type="term" value="P:cobalamin biosynthetic process"/>
    <property type="evidence" value="ECO:0007669"/>
    <property type="project" value="InterPro"/>
</dbReference>
<evidence type="ECO:0000259" key="2">
    <source>
        <dbReference type="Pfam" id="PF11760"/>
    </source>
</evidence>
<dbReference type="SUPFAM" id="SSF159664">
    <property type="entry name" value="CobE/GbiG C-terminal domain-like"/>
    <property type="match status" value="1"/>
</dbReference>
<dbReference type="InterPro" id="IPR036518">
    <property type="entry name" value="CobE/GbiG_C_sf"/>
</dbReference>
<dbReference type="InterPro" id="IPR021745">
    <property type="entry name" value="CbiG_mid"/>
</dbReference>
<sequence length="328" mass="34791">MKIRYAAFTAQGRRLAETLRDALGGEIRADGIPIRQWTAENFAGADALVFVGAAGIAVRAIAPYVKSKAEDPAVVVIDECGQFAIPILSGHLGGANDLAREIAGICGAQPVITTATDANGVFAVDEWAKRQGCAVTNPEKIKAVSGKLLAGGTVSVRSDWPIRGTIPAGVELCRDGLPDVRVTLEKGETDALVLVPRIAAMGIGCRRGTPPEAFEQALTEFLQEAGLWEQAIVRAASIDLKRDEPGLLEFCARHGWPLAFYTADELKKAGDGFTGSGFVQSVTGVDNVCERSAVLASGGPLVRKKWAKNGITMALAARPFSPDWRWQP</sequence>
<comment type="caution">
    <text evidence="4">The sequence shown here is derived from an EMBL/GenBank/DDBJ whole genome shotgun (WGS) entry which is preliminary data.</text>
</comment>
<dbReference type="PANTHER" id="PTHR37477">
    <property type="entry name" value="COBALT-PRECORRIN-5A HYDROLASE"/>
    <property type="match status" value="1"/>
</dbReference>
<proteinExistence type="predicted"/>
<feature type="domain" description="Cobalamin synthesis G N-terminal" evidence="2">
    <location>
        <begin position="37"/>
        <end position="117"/>
    </location>
</feature>
<evidence type="ECO:0000313" key="5">
    <source>
        <dbReference type="Proteomes" id="UP000886785"/>
    </source>
</evidence>
<feature type="domain" description="CobE/GbiG C-terminal" evidence="1">
    <location>
        <begin position="201"/>
        <end position="316"/>
    </location>
</feature>
<dbReference type="Gene3D" id="3.30.420.180">
    <property type="entry name" value="CobE/GbiG C-terminal domain"/>
    <property type="match status" value="1"/>
</dbReference>
<dbReference type="Pfam" id="PF11761">
    <property type="entry name" value="CbiG_mid"/>
    <property type="match status" value="1"/>
</dbReference>
<dbReference type="GO" id="GO:0016787">
    <property type="term" value="F:hydrolase activity"/>
    <property type="evidence" value="ECO:0007669"/>
    <property type="project" value="UniProtKB-KW"/>
</dbReference>
<dbReference type="InterPro" id="IPR038029">
    <property type="entry name" value="GbiG_N_sf"/>
</dbReference>
<name>A0A9D1J0U5_9FIRM</name>
<dbReference type="Pfam" id="PF01890">
    <property type="entry name" value="CbiG_C"/>
    <property type="match status" value="1"/>
</dbReference>
<evidence type="ECO:0000259" key="3">
    <source>
        <dbReference type="Pfam" id="PF11761"/>
    </source>
</evidence>
<reference evidence="4" key="2">
    <citation type="journal article" date="2021" name="PeerJ">
        <title>Extensive microbial diversity within the chicken gut microbiome revealed by metagenomics and culture.</title>
        <authorList>
            <person name="Gilroy R."/>
            <person name="Ravi A."/>
            <person name="Getino M."/>
            <person name="Pursley I."/>
            <person name="Horton D.L."/>
            <person name="Alikhan N.F."/>
            <person name="Baker D."/>
            <person name="Gharbi K."/>
            <person name="Hall N."/>
            <person name="Watson M."/>
            <person name="Adriaenssens E.M."/>
            <person name="Foster-Nyarko E."/>
            <person name="Jarju S."/>
            <person name="Secka A."/>
            <person name="Antonio M."/>
            <person name="Oren A."/>
            <person name="Chaudhuri R.R."/>
            <person name="La Ragione R."/>
            <person name="Hildebrand F."/>
            <person name="Pallen M.J."/>
        </authorList>
    </citation>
    <scope>NUCLEOTIDE SEQUENCE</scope>
    <source>
        <strain evidence="4">ChiSjej1B19-7085</strain>
    </source>
</reference>
<keyword evidence="4" id="KW-0378">Hydrolase</keyword>
<dbReference type="EMBL" id="DVHF01000051">
    <property type="protein sequence ID" value="HIR56946.1"/>
    <property type="molecule type" value="Genomic_DNA"/>
</dbReference>
<dbReference type="InterPro" id="IPR021744">
    <property type="entry name" value="CbiG_N"/>
</dbReference>
<dbReference type="InterPro" id="IPR002750">
    <property type="entry name" value="CobE/GbiG_C"/>
</dbReference>
<dbReference type="PANTHER" id="PTHR37477:SF1">
    <property type="entry name" value="COBALT-PRECORRIN-5A HYDROLASE"/>
    <property type="match status" value="1"/>
</dbReference>
<gene>
    <name evidence="4" type="ORF">IAA54_04695</name>
</gene>
<feature type="domain" description="Cobalamin biosynthesis central region" evidence="3">
    <location>
        <begin position="122"/>
        <end position="169"/>
    </location>
</feature>
<dbReference type="AlphaFoldDB" id="A0A9D1J0U5"/>
<evidence type="ECO:0000259" key="1">
    <source>
        <dbReference type="Pfam" id="PF01890"/>
    </source>
</evidence>
<evidence type="ECO:0000313" key="4">
    <source>
        <dbReference type="EMBL" id="HIR56946.1"/>
    </source>
</evidence>
<dbReference type="SUPFAM" id="SSF159672">
    <property type="entry name" value="CbiG N-terminal domain-like"/>
    <property type="match status" value="1"/>
</dbReference>
<protein>
    <submittedName>
        <fullName evidence="4">Cobalt-precorrin 5A hydrolase</fullName>
    </submittedName>
</protein>
<dbReference type="InterPro" id="IPR052553">
    <property type="entry name" value="CbiG_hydrolase"/>
</dbReference>